<dbReference type="RefSeq" id="WP_164336429.1">
    <property type="nucleotide sequence ID" value="NZ_JAAKFZ010000016.1"/>
</dbReference>
<organism evidence="1 2">
    <name type="scientific">Streptococcus equi subsp. ruminatorum</name>
    <dbReference type="NCBI Taxonomy" id="254358"/>
    <lineage>
        <taxon>Bacteria</taxon>
        <taxon>Bacillati</taxon>
        <taxon>Bacillota</taxon>
        <taxon>Bacilli</taxon>
        <taxon>Lactobacillales</taxon>
        <taxon>Streptococcaceae</taxon>
        <taxon>Streptococcus</taxon>
    </lineage>
</organism>
<dbReference type="Proteomes" id="UP000479499">
    <property type="component" value="Unassembled WGS sequence"/>
</dbReference>
<comment type="caution">
    <text evidence="1">The sequence shown here is derived from an EMBL/GenBank/DDBJ whole genome shotgun (WGS) entry which is preliminary data.</text>
</comment>
<protein>
    <submittedName>
        <fullName evidence="1">DUF4097 family beta strand repeat protein</fullName>
    </submittedName>
</protein>
<evidence type="ECO:0000313" key="2">
    <source>
        <dbReference type="Proteomes" id="UP000479499"/>
    </source>
</evidence>
<gene>
    <name evidence="1" type="ORF">G5B50_06680</name>
</gene>
<evidence type="ECO:0000313" key="1">
    <source>
        <dbReference type="EMBL" id="NGL84446.1"/>
    </source>
</evidence>
<proteinExistence type="predicted"/>
<accession>A0A6M1KTD5</accession>
<dbReference type="AlphaFoldDB" id="A0A6M1KTD5"/>
<dbReference type="EMBL" id="JAAKFZ010000016">
    <property type="protein sequence ID" value="NGL84446.1"/>
    <property type="molecule type" value="Genomic_DNA"/>
</dbReference>
<reference evidence="1 2" key="1">
    <citation type="submission" date="2020-02" db="EMBL/GenBank/DDBJ databases">
        <title>M-like protein SrM is not crucial to the virulence of a novel isolate of Streptococcus equi subsp. ruminatorum from Macaca mulatta.</title>
        <authorList>
            <person name="Guo G."/>
            <person name="Cheng L."/>
            <person name="Zhang W."/>
        </authorList>
    </citation>
    <scope>NUCLEOTIDE SEQUENCE [LARGE SCALE GENOMIC DNA]</scope>
    <source>
        <strain evidence="1 2">FJ1804</strain>
    </source>
</reference>
<sequence length="148" mass="16246">MTRAEYLAELDKYLRKLPKADYYEAAENSSQLELNEGRIKDSSITVADTKEENGYDYTDPSELAINHVTIKGKNTINGGDININTTLANLRDIAYHVTTRGSIKLSSHFSNAKLNTDAATGATSFHSDIANAVNQLDITVKQGNLSIH</sequence>
<name>A0A6M1KTD5_9STRE</name>